<evidence type="ECO:0000256" key="1">
    <source>
        <dbReference type="SAM" id="MobiDB-lite"/>
    </source>
</evidence>
<proteinExistence type="predicted"/>
<dbReference type="RefSeq" id="XP_035347426.1">
    <property type="nucleotide sequence ID" value="XM_035491533.1"/>
</dbReference>
<dbReference type="Proteomes" id="UP000509510">
    <property type="component" value="Chromosome IV"/>
</dbReference>
<feature type="region of interest" description="Disordered" evidence="1">
    <location>
        <begin position="53"/>
        <end position="103"/>
    </location>
</feature>
<organism evidence="2 3">
    <name type="scientific">Talaromyces rugulosus</name>
    <name type="common">Penicillium rugulosum</name>
    <dbReference type="NCBI Taxonomy" id="121627"/>
    <lineage>
        <taxon>Eukaryota</taxon>
        <taxon>Fungi</taxon>
        <taxon>Dikarya</taxon>
        <taxon>Ascomycota</taxon>
        <taxon>Pezizomycotina</taxon>
        <taxon>Eurotiomycetes</taxon>
        <taxon>Eurotiomycetidae</taxon>
        <taxon>Eurotiales</taxon>
        <taxon>Trichocomaceae</taxon>
        <taxon>Talaromyces</taxon>
        <taxon>Talaromyces sect. Islandici</taxon>
    </lineage>
</organism>
<feature type="compositionally biased region" description="Low complexity" evidence="1">
    <location>
        <begin position="16"/>
        <end position="29"/>
    </location>
</feature>
<evidence type="ECO:0000313" key="2">
    <source>
        <dbReference type="EMBL" id="QKX61251.1"/>
    </source>
</evidence>
<reference evidence="3" key="1">
    <citation type="submission" date="2020-06" db="EMBL/GenBank/DDBJ databases">
        <title>A chromosome-scale genome assembly of Talaromyces rugulosus W13939.</title>
        <authorList>
            <person name="Wang B."/>
            <person name="Guo L."/>
            <person name="Ye K."/>
            <person name="Wang L."/>
        </authorList>
    </citation>
    <scope>NUCLEOTIDE SEQUENCE [LARGE SCALE GENOMIC DNA]</scope>
    <source>
        <strain evidence="3">W13939</strain>
    </source>
</reference>
<evidence type="ECO:0000313" key="3">
    <source>
        <dbReference type="Proteomes" id="UP000509510"/>
    </source>
</evidence>
<dbReference type="EMBL" id="CP055901">
    <property type="protein sequence ID" value="QKX61251.1"/>
    <property type="molecule type" value="Genomic_DNA"/>
</dbReference>
<sequence>MDPAGGGLPTEDINNQSAGLGSQGLASSANPHASVDDYNRVMLQYTQRQLAAFTTNSPSARRSSATSGSSGPSNSSSVTNIARTGSGIAPRASGSSSYSSARS</sequence>
<dbReference type="AlphaFoldDB" id="A0A7H8R6A6"/>
<dbReference type="GeneID" id="55995888"/>
<feature type="compositionally biased region" description="Low complexity" evidence="1">
    <location>
        <begin position="55"/>
        <end position="77"/>
    </location>
</feature>
<name>A0A7H8R6A6_TALRU</name>
<accession>A0A7H8R6A6</accession>
<dbReference type="KEGG" id="trg:TRUGW13939_08399"/>
<feature type="region of interest" description="Disordered" evidence="1">
    <location>
        <begin position="1"/>
        <end position="33"/>
    </location>
</feature>
<feature type="compositionally biased region" description="Low complexity" evidence="1">
    <location>
        <begin position="91"/>
        <end position="103"/>
    </location>
</feature>
<keyword evidence="3" id="KW-1185">Reference proteome</keyword>
<gene>
    <name evidence="2" type="ORF">TRUGW13939_08399</name>
</gene>
<protein>
    <submittedName>
        <fullName evidence="2">Uncharacterized protein</fullName>
    </submittedName>
</protein>